<evidence type="ECO:0000259" key="3">
    <source>
        <dbReference type="PROSITE" id="PS50887"/>
    </source>
</evidence>
<sequence length="324" mass="37366">MPFSDEQNKLFQEQADELSKEHTRLSKDAQEILHIILELLQQNAKEFHPPEFLNDISEFKQIQNTLADIQEFCESIRKGNLEHSPNTRNYSIAQLKAIQMELRNLVWQILEIGKEKNYASSDELHNDSGAFQSIVKHISSTIHELHQSSQTFEKISSHDPLTNYYNRNALKKEFLNAINFAADRGHTCALFLFDLDHFKRINDTYGHTVGDLTLKEFARKIQESIRDSDLCCRLGGEEFVILFPNVAIEFIPNIDERFRKNVAALNVETETGSVSVTFSAGITYFTPKQHIEYGDFEKLLDFADKLLYQAKEAGRNRSIVKEYA</sequence>
<organism evidence="4 5">
    <name type="scientific">Taurinivorans muris</name>
    <dbReference type="NCBI Taxonomy" id="2787751"/>
    <lineage>
        <taxon>Bacteria</taxon>
        <taxon>Pseudomonadati</taxon>
        <taxon>Thermodesulfobacteriota</taxon>
        <taxon>Desulfovibrionia</taxon>
        <taxon>Desulfovibrionales</taxon>
        <taxon>Desulfovibrionaceae</taxon>
        <taxon>Taurinivorans</taxon>
    </lineage>
</organism>
<reference evidence="4" key="1">
    <citation type="submission" date="2020-12" db="EMBL/GenBank/DDBJ databases">
        <title>Taurinivorans muris gen. nov., sp. nov., fundamental and realized metabolic niche of a ubiquitous sulfidogenic bacterium in the murine intestine.</title>
        <authorList>
            <person name="Ye H."/>
            <person name="Hanson B.T."/>
            <person name="Loy A."/>
        </authorList>
    </citation>
    <scope>NUCLEOTIDE SEQUENCE</scope>
    <source>
        <strain evidence="4">LT0009</strain>
    </source>
</reference>
<dbReference type="InterPro" id="IPR050469">
    <property type="entry name" value="Diguanylate_Cyclase"/>
</dbReference>
<dbReference type="SUPFAM" id="SSF55073">
    <property type="entry name" value="Nucleotide cyclase"/>
    <property type="match status" value="1"/>
</dbReference>
<keyword evidence="5" id="KW-1185">Reference proteome</keyword>
<evidence type="ECO:0000313" key="5">
    <source>
        <dbReference type="Proteomes" id="UP001058120"/>
    </source>
</evidence>
<dbReference type="RefSeq" id="WP_334314734.1">
    <property type="nucleotide sequence ID" value="NZ_CP065938.1"/>
</dbReference>
<comment type="catalytic activity">
    <reaction evidence="2">
        <text>2 GTP = 3',3'-c-di-GMP + 2 diphosphate</text>
        <dbReference type="Rhea" id="RHEA:24898"/>
        <dbReference type="ChEBI" id="CHEBI:33019"/>
        <dbReference type="ChEBI" id="CHEBI:37565"/>
        <dbReference type="ChEBI" id="CHEBI:58805"/>
        <dbReference type="EC" id="2.7.7.65"/>
    </reaction>
</comment>
<gene>
    <name evidence="4" type="ORF">JBF11_06760</name>
</gene>
<dbReference type="SMART" id="SM00267">
    <property type="entry name" value="GGDEF"/>
    <property type="match status" value="1"/>
</dbReference>
<dbReference type="InterPro" id="IPR000160">
    <property type="entry name" value="GGDEF_dom"/>
</dbReference>
<evidence type="ECO:0000256" key="2">
    <source>
        <dbReference type="ARBA" id="ARBA00034247"/>
    </source>
</evidence>
<name>A0ABY5Y0Q2_9BACT</name>
<dbReference type="Pfam" id="PF00990">
    <property type="entry name" value="GGDEF"/>
    <property type="match status" value="1"/>
</dbReference>
<dbReference type="EC" id="2.7.7.65" evidence="1"/>
<evidence type="ECO:0000256" key="1">
    <source>
        <dbReference type="ARBA" id="ARBA00012528"/>
    </source>
</evidence>
<dbReference type="InterPro" id="IPR029787">
    <property type="entry name" value="Nucleotide_cyclase"/>
</dbReference>
<accession>A0ABY5Y0Q2</accession>
<dbReference type="EMBL" id="CP065938">
    <property type="protein sequence ID" value="UWX05169.1"/>
    <property type="molecule type" value="Genomic_DNA"/>
</dbReference>
<dbReference type="PANTHER" id="PTHR45138">
    <property type="entry name" value="REGULATORY COMPONENTS OF SENSORY TRANSDUCTION SYSTEM"/>
    <property type="match status" value="1"/>
</dbReference>
<feature type="domain" description="GGDEF" evidence="3">
    <location>
        <begin position="186"/>
        <end position="323"/>
    </location>
</feature>
<proteinExistence type="predicted"/>
<evidence type="ECO:0000313" key="4">
    <source>
        <dbReference type="EMBL" id="UWX05169.1"/>
    </source>
</evidence>
<dbReference type="CDD" id="cd01949">
    <property type="entry name" value="GGDEF"/>
    <property type="match status" value="1"/>
</dbReference>
<dbReference type="PANTHER" id="PTHR45138:SF9">
    <property type="entry name" value="DIGUANYLATE CYCLASE DGCM-RELATED"/>
    <property type="match status" value="1"/>
</dbReference>
<dbReference type="Proteomes" id="UP001058120">
    <property type="component" value="Chromosome"/>
</dbReference>
<protein>
    <recommendedName>
        <fullName evidence="1">diguanylate cyclase</fullName>
        <ecNumber evidence="1">2.7.7.65</ecNumber>
    </recommendedName>
</protein>
<dbReference type="Gene3D" id="3.30.70.270">
    <property type="match status" value="1"/>
</dbReference>
<dbReference type="PROSITE" id="PS50887">
    <property type="entry name" value="GGDEF"/>
    <property type="match status" value="1"/>
</dbReference>
<dbReference type="NCBIfam" id="TIGR00254">
    <property type="entry name" value="GGDEF"/>
    <property type="match status" value="1"/>
</dbReference>
<dbReference type="InterPro" id="IPR043128">
    <property type="entry name" value="Rev_trsase/Diguanyl_cyclase"/>
</dbReference>